<dbReference type="AlphaFoldDB" id="F5L6S3"/>
<reference evidence="3" key="3">
    <citation type="submission" date="2021-08" db="EMBL/GenBank/DDBJ databases">
        <authorList>
            <person name="de Jong S."/>
            <person name="van den Broek M."/>
            <person name="Merkel A."/>
            <person name="de la Torre Cortes P."/>
            <person name="Kalamorz F."/>
            <person name="Cook G."/>
            <person name="van Loosdrecht M."/>
            <person name="McMillan D."/>
        </authorList>
    </citation>
    <scope>NUCLEOTIDE SEQUENCE</scope>
    <source>
        <strain evidence="3">TA2.A1</strain>
    </source>
</reference>
<organism evidence="2 4">
    <name type="scientific">Caldalkalibacillus thermarum (strain TA2.A1)</name>
    <dbReference type="NCBI Taxonomy" id="986075"/>
    <lineage>
        <taxon>Bacteria</taxon>
        <taxon>Bacillati</taxon>
        <taxon>Bacillota</taxon>
        <taxon>Bacilli</taxon>
        <taxon>Bacillales</taxon>
        <taxon>Bacillaceae</taxon>
        <taxon>Caldalkalibacillus</taxon>
    </lineage>
</organism>
<gene>
    <name evidence="2" type="ORF">CathTA2_1523</name>
    <name evidence="3" type="ORF">HUR95_15365</name>
</gene>
<dbReference type="InterPro" id="IPR013786">
    <property type="entry name" value="AcylCoA_DH/ox_N"/>
</dbReference>
<dbReference type="EMBL" id="CP082237">
    <property type="protein sequence ID" value="QZT33593.1"/>
    <property type="molecule type" value="Genomic_DNA"/>
</dbReference>
<dbReference type="Pfam" id="PF02771">
    <property type="entry name" value="Acyl-CoA_dh_N"/>
    <property type="match status" value="1"/>
</dbReference>
<dbReference type="SUPFAM" id="SSF56645">
    <property type="entry name" value="Acyl-CoA dehydrogenase NM domain-like"/>
    <property type="match status" value="1"/>
</dbReference>
<keyword evidence="5" id="KW-1185">Reference proteome</keyword>
<dbReference type="KEGG" id="cthu:HUR95_15365"/>
<evidence type="ECO:0000313" key="3">
    <source>
        <dbReference type="EMBL" id="QZT33593.1"/>
    </source>
</evidence>
<reference evidence="2 4" key="1">
    <citation type="journal article" date="2011" name="J. Bacteriol.">
        <title>Draft genome sequence of the thermoalkaliphilic Caldalkalibacillus thermarum strain TA2.A1.</title>
        <authorList>
            <person name="Kalamorz F."/>
            <person name="Keis S."/>
            <person name="McMillan D.G."/>
            <person name="Olsson K."/>
            <person name="Stanton J.A."/>
            <person name="Stockwell P."/>
            <person name="Black M.A."/>
            <person name="Klingeman D.M."/>
            <person name="Land M.L."/>
            <person name="Han C.S."/>
            <person name="Martin S.L."/>
            <person name="Becher S.A."/>
            <person name="Peddie C.J."/>
            <person name="Morgan H.W."/>
            <person name="Matthies D."/>
            <person name="Preiss L."/>
            <person name="Meier T."/>
            <person name="Brown S.D."/>
            <person name="Cook G.M."/>
        </authorList>
    </citation>
    <scope>NUCLEOTIDE SEQUENCE [LARGE SCALE GENOMIC DNA]</scope>
    <source>
        <strain evidence="2 4">TA2.A1</strain>
    </source>
</reference>
<dbReference type="OrthoDB" id="9802447at2"/>
<dbReference type="GO" id="GO:0016627">
    <property type="term" value="F:oxidoreductase activity, acting on the CH-CH group of donors"/>
    <property type="evidence" value="ECO:0007669"/>
    <property type="project" value="InterPro"/>
</dbReference>
<sequence>MTRWERIFEGRASHVQKIGRKFLNEEAYPFYEEWEKKQWIPRSFWHKLGRQGFKLGSDEI</sequence>
<evidence type="ECO:0000313" key="4">
    <source>
        <dbReference type="Proteomes" id="UP000010716"/>
    </source>
</evidence>
<feature type="domain" description="Acyl-CoA dehydrogenase/oxidase N-terminal" evidence="1">
    <location>
        <begin position="16"/>
        <end position="53"/>
    </location>
</feature>
<dbReference type="InterPro" id="IPR009100">
    <property type="entry name" value="AcylCoA_DH/oxidase_NM_dom_sf"/>
</dbReference>
<dbReference type="Proteomes" id="UP000825179">
    <property type="component" value="Chromosome"/>
</dbReference>
<reference evidence="3 5" key="2">
    <citation type="journal article" date="2020" name="Extremophiles">
        <title>Genomic analysis of Caldalkalibacillus thermarum TA2.A1 reveals aerobic alkaliphilic metabolism and evolutionary hallmarks linking alkaliphilic bacteria and plant life.</title>
        <authorList>
            <person name="de Jong S.I."/>
            <person name="van den Broek M.A."/>
            <person name="Merkel A.Y."/>
            <person name="de la Torre Cortes P."/>
            <person name="Kalamorz F."/>
            <person name="Cook G.M."/>
            <person name="van Loosdrecht M.C.M."/>
            <person name="McMillan D.G.G."/>
        </authorList>
    </citation>
    <scope>NUCLEOTIDE SEQUENCE [LARGE SCALE GENOMIC DNA]</scope>
    <source>
        <strain evidence="3 5">TA2.A1</strain>
    </source>
</reference>
<name>F5L6S3_CALTT</name>
<evidence type="ECO:0000259" key="1">
    <source>
        <dbReference type="Pfam" id="PF02771"/>
    </source>
</evidence>
<accession>F5L6S3</accession>
<dbReference type="EMBL" id="AFCE01000131">
    <property type="protein sequence ID" value="EGL82966.1"/>
    <property type="molecule type" value="Genomic_DNA"/>
</dbReference>
<evidence type="ECO:0000313" key="2">
    <source>
        <dbReference type="EMBL" id="EGL82966.1"/>
    </source>
</evidence>
<dbReference type="InterPro" id="IPR037069">
    <property type="entry name" value="AcylCoA_DH/ox_N_sf"/>
</dbReference>
<dbReference type="Gene3D" id="1.10.540.10">
    <property type="entry name" value="Acyl-CoA dehydrogenase/oxidase, N-terminal domain"/>
    <property type="match status" value="1"/>
</dbReference>
<protein>
    <recommendedName>
        <fullName evidence="1">Acyl-CoA dehydrogenase/oxidase N-terminal domain-containing protein</fullName>
    </recommendedName>
</protein>
<proteinExistence type="predicted"/>
<dbReference type="GO" id="GO:0050660">
    <property type="term" value="F:flavin adenine dinucleotide binding"/>
    <property type="evidence" value="ECO:0007669"/>
    <property type="project" value="InterPro"/>
</dbReference>
<evidence type="ECO:0000313" key="5">
    <source>
        <dbReference type="Proteomes" id="UP000825179"/>
    </source>
</evidence>
<dbReference type="Proteomes" id="UP000010716">
    <property type="component" value="Unassembled WGS sequence"/>
</dbReference>